<dbReference type="InterPro" id="IPR036322">
    <property type="entry name" value="WD40_repeat_dom_sf"/>
</dbReference>
<feature type="repeat" description="WD" evidence="4">
    <location>
        <begin position="103"/>
        <end position="134"/>
    </location>
</feature>
<dbReference type="CDD" id="cd00200">
    <property type="entry name" value="WD40"/>
    <property type="match status" value="1"/>
</dbReference>
<dbReference type="GO" id="GO:0043161">
    <property type="term" value="P:proteasome-mediated ubiquitin-dependent protein catabolic process"/>
    <property type="evidence" value="ECO:0007669"/>
    <property type="project" value="TreeGrafter"/>
</dbReference>
<dbReference type="GO" id="GO:0005634">
    <property type="term" value="C:nucleus"/>
    <property type="evidence" value="ECO:0007669"/>
    <property type="project" value="TreeGrafter"/>
</dbReference>
<dbReference type="KEGG" id="tut:107359619"/>
<gene>
    <name evidence="6" type="primary">107359619</name>
</gene>
<keyword evidence="2 4" id="KW-0853">WD repeat</keyword>
<organism evidence="6 7">
    <name type="scientific">Tetranychus urticae</name>
    <name type="common">Two-spotted spider mite</name>
    <dbReference type="NCBI Taxonomy" id="32264"/>
    <lineage>
        <taxon>Eukaryota</taxon>
        <taxon>Metazoa</taxon>
        <taxon>Ecdysozoa</taxon>
        <taxon>Arthropoda</taxon>
        <taxon>Chelicerata</taxon>
        <taxon>Arachnida</taxon>
        <taxon>Acari</taxon>
        <taxon>Acariformes</taxon>
        <taxon>Trombidiformes</taxon>
        <taxon>Prostigmata</taxon>
        <taxon>Eleutherengona</taxon>
        <taxon>Raphignathae</taxon>
        <taxon>Tetranychoidea</taxon>
        <taxon>Tetranychidae</taxon>
        <taxon>Tetranychus</taxon>
    </lineage>
</organism>
<dbReference type="EnsemblMetazoa" id="tetur04g08580.1">
    <property type="protein sequence ID" value="tetur04g08580.1"/>
    <property type="gene ID" value="tetur04g08580"/>
</dbReference>
<name>T1K3G3_TETUR</name>
<evidence type="ECO:0000313" key="6">
    <source>
        <dbReference type="EnsemblMetazoa" id="tetur04g08580.1"/>
    </source>
</evidence>
<protein>
    <recommendedName>
        <fullName evidence="5">PFU domain-containing protein</fullName>
    </recommendedName>
</protein>
<sequence length="480" mass="53274">MSEQVKPFKLRKVLQTNQYDVRSVAKYSEDGFVCGSRDKISKLYVSEKNGNGFIEAQNFTGPTHYVSSVAVMTVNNEHIIYVGSNDACIYCYDLKSAQPNCILVGHSGTVCSLYGDSANQLLMSGSWDQTAQIWRGNAVDKVLKGHSGSVWAVCSTEDIFLTGSADKLIKRWDKNGKDVQTYEGHTDCVRGLAIINKDNFLSCSNDGTTRQWNTLTGAVIQVFNGHENYIYDISLLKSDLSSLEFVTCSEDRTIRFWKADGENTQTIRLPAPTAWSVAAIDESDVAVGCSDGRVYTFTRVDSRVASEEEIKLFEDEVSKSALPIKELGDIKADQLPGQEALHQPGKKEGATKLIREGDKIVAYQWSSMKMEWTKVGDVVGEANTDKDPSAKTEFEGKEYDFVFNVDIKDGEPALKLPFNMGDDPWMAAQQFIWKHDLSQLYLDQIAQFIIKNTGGAAPAPRQASTEYVDPWTGGSRYVPP</sequence>
<evidence type="ECO:0000256" key="3">
    <source>
        <dbReference type="ARBA" id="ARBA00022737"/>
    </source>
</evidence>
<dbReference type="InterPro" id="IPR038122">
    <property type="entry name" value="PFU_sf"/>
</dbReference>
<reference evidence="7" key="1">
    <citation type="submission" date="2011-08" db="EMBL/GenBank/DDBJ databases">
        <authorList>
            <person name="Rombauts S."/>
        </authorList>
    </citation>
    <scope>NUCLEOTIDE SEQUENCE</scope>
    <source>
        <strain evidence="7">London</strain>
    </source>
</reference>
<dbReference type="HOGENOM" id="CLU_011791_3_0_1"/>
<dbReference type="eggNOG" id="KOG0301">
    <property type="taxonomic scope" value="Eukaryota"/>
</dbReference>
<keyword evidence="1" id="KW-0963">Cytoplasm</keyword>
<keyword evidence="3" id="KW-0677">Repeat</keyword>
<dbReference type="SMART" id="SM00320">
    <property type="entry name" value="WD40"/>
    <property type="match status" value="7"/>
</dbReference>
<dbReference type="Gene3D" id="3.10.20.870">
    <property type="entry name" value="PFU (PLAA family ubiquitin binding), C-terminal domain"/>
    <property type="match status" value="1"/>
</dbReference>
<feature type="repeat" description="WD" evidence="4">
    <location>
        <begin position="223"/>
        <end position="267"/>
    </location>
</feature>
<dbReference type="PROSITE" id="PS50082">
    <property type="entry name" value="WD_REPEATS_2"/>
    <property type="match status" value="3"/>
</dbReference>
<dbReference type="PROSITE" id="PS50294">
    <property type="entry name" value="WD_REPEATS_REGION"/>
    <property type="match status" value="2"/>
</dbReference>
<evidence type="ECO:0000256" key="4">
    <source>
        <dbReference type="PROSITE-ProRule" id="PRU00221"/>
    </source>
</evidence>
<dbReference type="Pfam" id="PF09070">
    <property type="entry name" value="PFU"/>
    <property type="match status" value="1"/>
</dbReference>
<dbReference type="PANTHER" id="PTHR19849:SF0">
    <property type="entry name" value="PHOSPHOLIPASE A-2-ACTIVATING PROTEIN"/>
    <property type="match status" value="1"/>
</dbReference>
<dbReference type="GO" id="GO:0043130">
    <property type="term" value="F:ubiquitin binding"/>
    <property type="evidence" value="ECO:0007669"/>
    <property type="project" value="TreeGrafter"/>
</dbReference>
<evidence type="ECO:0000313" key="7">
    <source>
        <dbReference type="Proteomes" id="UP000015104"/>
    </source>
</evidence>
<keyword evidence="7" id="KW-1185">Reference proteome</keyword>
<dbReference type="InterPro" id="IPR001680">
    <property type="entry name" value="WD40_rpt"/>
</dbReference>
<reference evidence="6" key="2">
    <citation type="submission" date="2015-06" db="UniProtKB">
        <authorList>
            <consortium name="EnsemblMetazoa"/>
        </authorList>
    </citation>
    <scope>IDENTIFICATION</scope>
</reference>
<evidence type="ECO:0000256" key="2">
    <source>
        <dbReference type="ARBA" id="ARBA00022574"/>
    </source>
</evidence>
<dbReference type="Pfam" id="PF00400">
    <property type="entry name" value="WD40"/>
    <property type="match status" value="4"/>
</dbReference>
<dbReference type="InterPro" id="IPR015155">
    <property type="entry name" value="PFU"/>
</dbReference>
<accession>T1K3G3</accession>
<dbReference type="OMA" id="STIMVKN"/>
<proteinExistence type="predicted"/>
<dbReference type="GO" id="GO:0005737">
    <property type="term" value="C:cytoplasm"/>
    <property type="evidence" value="ECO:0007669"/>
    <property type="project" value="TreeGrafter"/>
</dbReference>
<feature type="repeat" description="WD" evidence="4">
    <location>
        <begin position="143"/>
        <end position="173"/>
    </location>
</feature>
<dbReference type="AlphaFoldDB" id="T1K3G3"/>
<dbReference type="EMBL" id="CAEY01001379">
    <property type="status" value="NOT_ANNOTATED_CDS"/>
    <property type="molecule type" value="Genomic_DNA"/>
</dbReference>
<evidence type="ECO:0000256" key="1">
    <source>
        <dbReference type="ARBA" id="ARBA00022490"/>
    </source>
</evidence>
<evidence type="ECO:0000259" key="5">
    <source>
        <dbReference type="PROSITE" id="PS51394"/>
    </source>
</evidence>
<dbReference type="InterPro" id="IPR015943">
    <property type="entry name" value="WD40/YVTN_repeat-like_dom_sf"/>
</dbReference>
<dbReference type="GO" id="GO:0010992">
    <property type="term" value="P:ubiquitin recycling"/>
    <property type="evidence" value="ECO:0007669"/>
    <property type="project" value="TreeGrafter"/>
</dbReference>
<dbReference type="PANTHER" id="PTHR19849">
    <property type="entry name" value="PHOSPHOLIPASE A-2-ACTIVATING PROTEIN"/>
    <property type="match status" value="1"/>
</dbReference>
<dbReference type="STRING" id="32264.T1K3G3"/>
<dbReference type="Gene3D" id="2.130.10.10">
    <property type="entry name" value="YVTN repeat-like/Quinoprotein amine dehydrogenase"/>
    <property type="match status" value="1"/>
</dbReference>
<dbReference type="PROSITE" id="PS51394">
    <property type="entry name" value="PFU"/>
    <property type="match status" value="1"/>
</dbReference>
<dbReference type="SUPFAM" id="SSF50978">
    <property type="entry name" value="WD40 repeat-like"/>
    <property type="match status" value="1"/>
</dbReference>
<feature type="domain" description="PFU" evidence="5">
    <location>
        <begin position="364"/>
        <end position="463"/>
    </location>
</feature>
<dbReference type="Proteomes" id="UP000015104">
    <property type="component" value="Unassembled WGS sequence"/>
</dbReference>
<dbReference type="OrthoDB" id="10265988at2759"/>